<organism evidence="1 2">
    <name type="scientific">Gemmatirosa kalamazoonensis</name>
    <dbReference type="NCBI Taxonomy" id="861299"/>
    <lineage>
        <taxon>Bacteria</taxon>
        <taxon>Pseudomonadati</taxon>
        <taxon>Gemmatimonadota</taxon>
        <taxon>Gemmatimonadia</taxon>
        <taxon>Gemmatimonadales</taxon>
        <taxon>Gemmatimonadaceae</taxon>
        <taxon>Gemmatirosa</taxon>
    </lineage>
</organism>
<evidence type="ECO:0000313" key="2">
    <source>
        <dbReference type="Proteomes" id="UP000019151"/>
    </source>
</evidence>
<dbReference type="InterPro" id="IPR036249">
    <property type="entry name" value="Thioredoxin-like_sf"/>
</dbReference>
<dbReference type="STRING" id="861299.J421_0917"/>
<evidence type="ECO:0008006" key="3">
    <source>
        <dbReference type="Google" id="ProtNLM"/>
    </source>
</evidence>
<reference evidence="1 2" key="1">
    <citation type="journal article" date="2014" name="Genome Announc.">
        <title>Genome Sequence and Methylome of Soil Bacterium Gemmatirosa kalamazoonensis KBS708T, a Member of the Rarely Cultivated Gemmatimonadetes Phylum.</title>
        <authorList>
            <person name="Debruyn J.M."/>
            <person name="Radosevich M."/>
            <person name="Wommack K.E."/>
            <person name="Polson S.W."/>
            <person name="Hauser L.J."/>
            <person name="Fawaz M.N."/>
            <person name="Korlach J."/>
            <person name="Tsai Y.C."/>
        </authorList>
    </citation>
    <scope>NUCLEOTIDE SEQUENCE [LARGE SCALE GENOMIC DNA]</scope>
    <source>
        <strain evidence="1 2">KBS708</strain>
    </source>
</reference>
<dbReference type="FunCoup" id="W0RBH5">
    <property type="interactions" value="9"/>
</dbReference>
<protein>
    <recommendedName>
        <fullName evidence="3">Bacillithiol system protein YtxJ</fullName>
    </recommendedName>
</protein>
<dbReference type="RefSeq" id="WP_025409990.1">
    <property type="nucleotide sequence ID" value="NZ_CP007128.1"/>
</dbReference>
<dbReference type="InterPro" id="IPR022551">
    <property type="entry name" value="BrxC"/>
</dbReference>
<proteinExistence type="predicted"/>
<dbReference type="KEGG" id="gba:J421_0917"/>
<dbReference type="HOGENOM" id="CLU_153787_1_1_0"/>
<dbReference type="EMBL" id="CP007128">
    <property type="protein sequence ID" value="AHG88454.1"/>
    <property type="molecule type" value="Genomic_DNA"/>
</dbReference>
<dbReference type="OrthoDB" id="677051at2"/>
<dbReference type="Gene3D" id="3.40.30.10">
    <property type="entry name" value="Glutaredoxin"/>
    <property type="match status" value="1"/>
</dbReference>
<accession>W0RBH5</accession>
<sequence length="109" mass="12212">MQQLTSADDYDTLRELPLVLVYKHSSRCPISLIAYQEVAQLEEHHPDIPVFLVDVIDSRPVSRHVANETGVVHHSPQLILLVRGEPVWAVSHFDVRADELGGRLEALVG</sequence>
<dbReference type="Pfam" id="PF11009">
    <property type="entry name" value="BrxC"/>
    <property type="match status" value="1"/>
</dbReference>
<dbReference type="NCBIfam" id="TIGR04019">
    <property type="entry name" value="B_thiol_YtxJ"/>
    <property type="match status" value="1"/>
</dbReference>
<dbReference type="InParanoid" id="W0RBH5"/>
<name>W0RBH5_9BACT</name>
<keyword evidence="2" id="KW-1185">Reference proteome</keyword>
<evidence type="ECO:0000313" key="1">
    <source>
        <dbReference type="EMBL" id="AHG88454.1"/>
    </source>
</evidence>
<dbReference type="SUPFAM" id="SSF52833">
    <property type="entry name" value="Thioredoxin-like"/>
    <property type="match status" value="1"/>
</dbReference>
<dbReference type="AlphaFoldDB" id="W0RBH5"/>
<dbReference type="Proteomes" id="UP000019151">
    <property type="component" value="Chromosome"/>
</dbReference>
<gene>
    <name evidence="1" type="ORF">J421_0917</name>
</gene>